<name>A0A7H0XFK2_9CAUD</name>
<dbReference type="Proteomes" id="UP000516415">
    <property type="component" value="Segment"/>
</dbReference>
<keyword evidence="2" id="KW-1185">Reference proteome</keyword>
<protein>
    <submittedName>
        <fullName evidence="1">Uncharacterized protein</fullName>
    </submittedName>
</protein>
<accession>A0A7H0XFK2</accession>
<reference evidence="1 2" key="1">
    <citation type="submission" date="2020-07" db="EMBL/GenBank/DDBJ databases">
        <authorList>
            <person name="Martino G."/>
            <person name="Holtappels D."/>
            <person name="Wagemans J."/>
            <person name="Lavigne R."/>
            <person name="Turina M."/>
            <person name="Ciuffo M."/>
        </authorList>
    </citation>
    <scope>NUCLEOTIDE SEQUENCE [LARGE SCALE GENOMIC DNA]</scope>
</reference>
<sequence>MSVNWEKVAEQQMEIILQLKAEIAALKSARAEQWSCERQGGCVCGGDLPRIRQGCGWYVA</sequence>
<evidence type="ECO:0000313" key="1">
    <source>
        <dbReference type="EMBL" id="QNR53792.1"/>
    </source>
</evidence>
<dbReference type="EMBL" id="MT740307">
    <property type="protein sequence ID" value="QNR53792.1"/>
    <property type="molecule type" value="Genomic_DNA"/>
</dbReference>
<gene>
    <name evidence="1" type="ORF">phiK7A1_002c</name>
</gene>
<evidence type="ECO:0000313" key="2">
    <source>
        <dbReference type="Proteomes" id="UP000516415"/>
    </source>
</evidence>
<proteinExistence type="predicted"/>
<organism evidence="1 2">
    <name type="scientific">Pseudomonas phage phiK7A1</name>
    <dbReference type="NCBI Taxonomy" id="2759194"/>
    <lineage>
        <taxon>Viruses</taxon>
        <taxon>Duplodnaviria</taxon>
        <taxon>Heunggongvirae</taxon>
        <taxon>Uroviricota</taxon>
        <taxon>Caudoviricetes</taxon>
        <taxon>Vandenendeviridae</taxon>
        <taxon>Gorskivirinae</taxon>
        <taxon>Torinovirus</taxon>
        <taxon>Torinovirus K7A1</taxon>
    </lineage>
</organism>